<accession>A0A7J6SQ45</accession>
<comment type="caution">
    <text evidence="1">The sequence shown here is derived from an EMBL/GenBank/DDBJ whole genome shotgun (WGS) entry which is preliminary data.</text>
</comment>
<gene>
    <name evidence="1" type="ORF">FOZ63_028292</name>
</gene>
<organism evidence="1 2">
    <name type="scientific">Perkinsus olseni</name>
    <name type="common">Perkinsus atlanticus</name>
    <dbReference type="NCBI Taxonomy" id="32597"/>
    <lineage>
        <taxon>Eukaryota</taxon>
        <taxon>Sar</taxon>
        <taxon>Alveolata</taxon>
        <taxon>Perkinsozoa</taxon>
        <taxon>Perkinsea</taxon>
        <taxon>Perkinsida</taxon>
        <taxon>Perkinsidae</taxon>
        <taxon>Perkinsus</taxon>
    </lineage>
</organism>
<evidence type="ECO:0000313" key="2">
    <source>
        <dbReference type="Proteomes" id="UP000553632"/>
    </source>
</evidence>
<proteinExistence type="predicted"/>
<reference evidence="1 2" key="1">
    <citation type="submission" date="2020-04" db="EMBL/GenBank/DDBJ databases">
        <title>Perkinsus olseni comparative genomics.</title>
        <authorList>
            <person name="Bogema D.R."/>
        </authorList>
    </citation>
    <scope>NUCLEOTIDE SEQUENCE [LARGE SCALE GENOMIC DNA]</scope>
    <source>
        <strain evidence="1 2">ATCC PRA-207</strain>
    </source>
</reference>
<name>A0A7J6SQ45_PEROL</name>
<sequence length="751" mass="84867">MGDICNGSQIALKYLSEKVTDDDLNALNQRLEDSFYEYLSEAVTEYRPAWEIEWPEVVAELDQLIIIMGATRGGTIRPGQIFSIGGQQLVMHTEEAAQMNLSNPKKWSKAAGLLRSGGLVNADVRIMCKQKFWIPAEEEKPEKFESTTHIFRIEMDLIPHSEAMSDYRPTSSMNRDMSCGVSYEPTQWKIVDINDVFGGNPPMKFDEKSPEIDEEHWKGDTFHTGSNYGFSIRISLPSMPSVEGQQQQQQAGEADVEVDWRSKSTLEAAKKPTIIPKCNPCHPGACTRSGPQWVKGDGEKGDDWYKNNIRKFIWEFSPDAADPSDKELSSLLDCMKQGKACQFSKTMLKITQNTIEKRVAERAKQGDPKADYFKVYAIHERFDRYGLQMPESDGSRPQMSLGDKAVRMFKRNLVFGRMLLKKPHVATFSGELLFQRKTFVYGENEKTPDYVGIRSAEELRGQVESITATSNGANFQFLDSKFREKVVGRIACIDWEQTTIDLYMPVPFPDGTVYRPAMNSVWVVRKKGNDELLFYVLHSASAAGVPKAKFLGINWDEKTVGKAGQKFTSLSNAENVYTMSATQKPLTLTLESYYFNRCADGDKPYLTITCIFDPCTKKTYDEEYGCHDGHLALLEMSLLKGALMFALTENYFPDERTAAIFRQVNISERKGLMQDLQDEILGATVNLFGDYQNFHGACWVVPPQLLNVKGSGKEEVVKKAKDEVEAAAKEKRLKHREQLEALHKDLDGENA</sequence>
<dbReference type="EMBL" id="JABANO010016516">
    <property type="protein sequence ID" value="KAF4735048.1"/>
    <property type="molecule type" value="Genomic_DNA"/>
</dbReference>
<dbReference type="AlphaFoldDB" id="A0A7J6SQ45"/>
<keyword evidence="2" id="KW-1185">Reference proteome</keyword>
<protein>
    <submittedName>
        <fullName evidence="1">Uncharacterized protein</fullName>
    </submittedName>
</protein>
<dbReference type="Proteomes" id="UP000553632">
    <property type="component" value="Unassembled WGS sequence"/>
</dbReference>
<evidence type="ECO:0000313" key="1">
    <source>
        <dbReference type="EMBL" id="KAF4735048.1"/>
    </source>
</evidence>